<organism evidence="2 3">
    <name type="scientific">Caenorhabditis bovis</name>
    <dbReference type="NCBI Taxonomy" id="2654633"/>
    <lineage>
        <taxon>Eukaryota</taxon>
        <taxon>Metazoa</taxon>
        <taxon>Ecdysozoa</taxon>
        <taxon>Nematoda</taxon>
        <taxon>Chromadorea</taxon>
        <taxon>Rhabditida</taxon>
        <taxon>Rhabditina</taxon>
        <taxon>Rhabditomorpha</taxon>
        <taxon>Rhabditoidea</taxon>
        <taxon>Rhabditidae</taxon>
        <taxon>Peloderinae</taxon>
        <taxon>Caenorhabditis</taxon>
    </lineage>
</organism>
<comment type="caution">
    <text evidence="2">The sequence shown here is derived from an EMBL/GenBank/DDBJ whole genome shotgun (WGS) entry which is preliminary data.</text>
</comment>
<protein>
    <recommendedName>
        <fullName evidence="4">SXP/RAL-2 family protein Ani s 5-like cation-binding domain-containing protein</fullName>
    </recommendedName>
</protein>
<feature type="chain" id="PRO_5035837750" description="SXP/RAL-2 family protein Ani s 5-like cation-binding domain-containing protein" evidence="1">
    <location>
        <begin position="17"/>
        <end position="171"/>
    </location>
</feature>
<reference evidence="2 3" key="1">
    <citation type="submission" date="2020-04" db="EMBL/GenBank/DDBJ databases">
        <authorList>
            <person name="Laetsch R D."/>
            <person name="Stevens L."/>
            <person name="Kumar S."/>
            <person name="Blaxter L. M."/>
        </authorList>
    </citation>
    <scope>NUCLEOTIDE SEQUENCE [LARGE SCALE GENOMIC DNA]</scope>
</reference>
<feature type="signal peptide" evidence="1">
    <location>
        <begin position="1"/>
        <end position="16"/>
    </location>
</feature>
<evidence type="ECO:0000313" key="3">
    <source>
        <dbReference type="Proteomes" id="UP000494206"/>
    </source>
</evidence>
<proteinExistence type="predicted"/>
<keyword evidence="3" id="KW-1185">Reference proteome</keyword>
<keyword evidence="1" id="KW-0732">Signal</keyword>
<evidence type="ECO:0008006" key="4">
    <source>
        <dbReference type="Google" id="ProtNLM"/>
    </source>
</evidence>
<accession>A0A8S1F5Q6</accession>
<evidence type="ECO:0000256" key="1">
    <source>
        <dbReference type="SAM" id="SignalP"/>
    </source>
</evidence>
<dbReference type="AlphaFoldDB" id="A0A8S1F5Q6"/>
<dbReference type="Proteomes" id="UP000494206">
    <property type="component" value="Unassembled WGS sequence"/>
</dbReference>
<dbReference type="EMBL" id="CADEPM010000006">
    <property type="protein sequence ID" value="CAB3407466.1"/>
    <property type="molecule type" value="Genomic_DNA"/>
</dbReference>
<evidence type="ECO:0000313" key="2">
    <source>
        <dbReference type="EMBL" id="CAB3407466.1"/>
    </source>
</evidence>
<sequence length="171" mass="19639">MRVVLIVAATIMLTAADDVSSEQYSAREGLIGHGGIFKLLDWTDYELAMISSLHATASYPELMKLVKQKLVDAELHASERRRIERMLIALRPPAVFNNFLNEAEKQKIRKAHSHRDIEYILGTINKKIEQLPPTQKSEAVNYMLSHSPAMPDDVNYERRRSSMCIKRRLYI</sequence>
<dbReference type="OrthoDB" id="5776189at2759"/>
<name>A0A8S1F5Q6_9PELO</name>
<gene>
    <name evidence="2" type="ORF">CBOVIS_LOCUS9392</name>
</gene>